<reference evidence="4 5" key="1">
    <citation type="submission" date="2015-12" db="EMBL/GenBank/DDBJ databases">
        <authorList>
            <person name="Bansal K."/>
            <person name="Midha S."/>
            <person name="Patil P.B."/>
        </authorList>
    </citation>
    <scope>NUCLEOTIDE SEQUENCE [LARGE SCALE GENOMIC DNA]</scope>
    <source>
        <strain evidence="4 5">LMG558</strain>
    </source>
</reference>
<accession>A0ABX3MJB9</accession>
<organism evidence="4 5">
    <name type="scientific">Xanthomonas axonopodis pv. cajani</name>
    <dbReference type="NCBI Taxonomy" id="487827"/>
    <lineage>
        <taxon>Bacteria</taxon>
        <taxon>Pseudomonadati</taxon>
        <taxon>Pseudomonadota</taxon>
        <taxon>Gammaproteobacteria</taxon>
        <taxon>Lysobacterales</taxon>
        <taxon>Lysobacteraceae</taxon>
        <taxon>Xanthomonas</taxon>
    </lineage>
</organism>
<evidence type="ECO:0000313" key="5">
    <source>
        <dbReference type="Proteomes" id="UP000191089"/>
    </source>
</evidence>
<name>A0ABX3MJB9_9XANT</name>
<feature type="transmembrane region" description="Helical" evidence="1">
    <location>
        <begin position="374"/>
        <end position="394"/>
    </location>
</feature>
<gene>
    <name evidence="4" type="ORF">Xcaj_22180</name>
</gene>
<dbReference type="InterPro" id="IPR025178">
    <property type="entry name" value="Lnb_N"/>
</dbReference>
<evidence type="ECO:0000259" key="3">
    <source>
        <dbReference type="Pfam" id="PF25221"/>
    </source>
</evidence>
<feature type="transmembrane region" description="Helical" evidence="1">
    <location>
        <begin position="309"/>
        <end position="332"/>
    </location>
</feature>
<keyword evidence="1" id="KW-0812">Transmembrane</keyword>
<evidence type="ECO:0000256" key="1">
    <source>
        <dbReference type="SAM" id="Phobius"/>
    </source>
</evidence>
<sequence>MNQLSRSACTAPQRGGAWQWIACWALLLFTLLVAPLAAAQAVQGNASQEAALTVAPAPRVGVVTMQPGEVFFERFGHDAIVVVDPRTQQATSYNFGFFDPSEPDFVPRFARGDMMYYLVALPLEEDLSQYRDAGRGVSVQWLDLPPDQARALAEGLAVRSQPENARYHYDYFMANCATMVRDTLDRAMGGALKSQLAGRSRGNTFRSEAVRLASPAPWMWLGFDLGLGPYADRPLSRWEEAFVPMRLADSLTQVHNSAGRPLVQSTQVLLPHRIAPEPAEQQRHWWPWLLTGLIVAAGVLALGRRQRLLAGLALPFWLLCAIGGGLLMYLWGFTAHASAWGNRNLLLVNPLCMLLWFGGIRLQLGHRPGRWFNVLSWVVAACALAALVIHWLSFQAQDNLQWVMLLLPIHTALAIALRPRDLPVRTR</sequence>
<dbReference type="RefSeq" id="WP_078560648.1">
    <property type="nucleotide sequence ID" value="NZ_LOKQ01000056.1"/>
</dbReference>
<proteinExistence type="predicted"/>
<protein>
    <recommendedName>
        <fullName evidence="6">DUF4105 domain-containing protein</fullName>
    </recommendedName>
</protein>
<feature type="domain" description="Lnb-like transmembrane" evidence="3">
    <location>
        <begin position="288"/>
        <end position="411"/>
    </location>
</feature>
<dbReference type="Proteomes" id="UP000191089">
    <property type="component" value="Unassembled WGS sequence"/>
</dbReference>
<dbReference type="InterPro" id="IPR057436">
    <property type="entry name" value="5TMH_Lnb"/>
</dbReference>
<keyword evidence="1" id="KW-0472">Membrane</keyword>
<feature type="transmembrane region" description="Helical" evidence="1">
    <location>
        <begin position="400"/>
        <end position="417"/>
    </location>
</feature>
<comment type="caution">
    <text evidence="4">The sequence shown here is derived from an EMBL/GenBank/DDBJ whole genome shotgun (WGS) entry which is preliminary data.</text>
</comment>
<dbReference type="Pfam" id="PF25221">
    <property type="entry name" value="5TMH_Lnb"/>
    <property type="match status" value="1"/>
</dbReference>
<dbReference type="EMBL" id="LOKQ01000056">
    <property type="protein sequence ID" value="OOX20858.1"/>
    <property type="molecule type" value="Genomic_DNA"/>
</dbReference>
<evidence type="ECO:0008006" key="6">
    <source>
        <dbReference type="Google" id="ProtNLM"/>
    </source>
</evidence>
<feature type="transmembrane region" description="Helical" evidence="1">
    <location>
        <begin position="285"/>
        <end position="302"/>
    </location>
</feature>
<feature type="domain" description="Lnb N-terminal periplasmic" evidence="2">
    <location>
        <begin position="62"/>
        <end position="190"/>
    </location>
</feature>
<evidence type="ECO:0000259" key="2">
    <source>
        <dbReference type="Pfam" id="PF13387"/>
    </source>
</evidence>
<keyword evidence="1" id="KW-1133">Transmembrane helix</keyword>
<evidence type="ECO:0000313" key="4">
    <source>
        <dbReference type="EMBL" id="OOX20858.1"/>
    </source>
</evidence>
<dbReference type="Pfam" id="PF13387">
    <property type="entry name" value="Lnb_N"/>
    <property type="match status" value="1"/>
</dbReference>
<keyword evidence="5" id="KW-1185">Reference proteome</keyword>
<feature type="transmembrane region" description="Helical" evidence="1">
    <location>
        <begin position="344"/>
        <end position="362"/>
    </location>
</feature>